<evidence type="ECO:0000259" key="2">
    <source>
        <dbReference type="Pfam" id="PF12697"/>
    </source>
</evidence>
<feature type="region of interest" description="Disordered" evidence="1">
    <location>
        <begin position="1"/>
        <end position="22"/>
    </location>
</feature>
<evidence type="ECO:0000313" key="3">
    <source>
        <dbReference type="EMBL" id="MFC1437043.1"/>
    </source>
</evidence>
<accession>A0ABV6XFM2</accession>
<dbReference type="Gene3D" id="3.40.50.1820">
    <property type="entry name" value="alpha/beta hydrolase"/>
    <property type="match status" value="1"/>
</dbReference>
<evidence type="ECO:0000256" key="1">
    <source>
        <dbReference type="SAM" id="MobiDB-lite"/>
    </source>
</evidence>
<dbReference type="GO" id="GO:0016787">
    <property type="term" value="F:hydrolase activity"/>
    <property type="evidence" value="ECO:0007669"/>
    <property type="project" value="UniProtKB-KW"/>
</dbReference>
<evidence type="ECO:0000313" key="4">
    <source>
        <dbReference type="Proteomes" id="UP001592581"/>
    </source>
</evidence>
<gene>
    <name evidence="3" type="ORF">ABUW04_02145</name>
</gene>
<dbReference type="RefSeq" id="WP_380562088.1">
    <property type="nucleotide sequence ID" value="NZ_JBEUKS010000001.1"/>
</dbReference>
<organism evidence="3 4">
    <name type="scientific">Streptacidiphilus jeojiensis</name>
    <dbReference type="NCBI Taxonomy" id="3229225"/>
    <lineage>
        <taxon>Bacteria</taxon>
        <taxon>Bacillati</taxon>
        <taxon>Actinomycetota</taxon>
        <taxon>Actinomycetes</taxon>
        <taxon>Kitasatosporales</taxon>
        <taxon>Streptomycetaceae</taxon>
        <taxon>Streptacidiphilus</taxon>
    </lineage>
</organism>
<dbReference type="SUPFAM" id="SSF53474">
    <property type="entry name" value="alpha/beta-Hydrolases"/>
    <property type="match status" value="1"/>
</dbReference>
<dbReference type="InterPro" id="IPR029058">
    <property type="entry name" value="AB_hydrolase_fold"/>
</dbReference>
<feature type="domain" description="AB hydrolase-1" evidence="2">
    <location>
        <begin position="40"/>
        <end position="267"/>
    </location>
</feature>
<keyword evidence="3" id="KW-0378">Hydrolase</keyword>
<comment type="caution">
    <text evidence="3">The sequence shown here is derived from an EMBL/GenBank/DDBJ whole genome shotgun (WGS) entry which is preliminary data.</text>
</comment>
<dbReference type="PRINTS" id="PR00111">
    <property type="entry name" value="ABHYDROLASE"/>
</dbReference>
<dbReference type="EMBL" id="JBEUKS010000001">
    <property type="protein sequence ID" value="MFC1437043.1"/>
    <property type="molecule type" value="Genomic_DNA"/>
</dbReference>
<sequence>MAGSKRAGSTRTGATRTGATRTGASVALHCRDSGAGEDPVLLVHGWGGSGAEWRPLVTALGPGRRTIVPDLRGHGDSPGPAHGYAPADFAGDLARLLLGLGTGPVTVAGHSMGAQIAVELATAHPESVSRLLLLDPAYGADQAEMRRIPGEQRQLRAEGTPWAVRFAGTAHGPDTAPAIRELHRRLMSAMDPAVLAEARDAMYLAPSAFGSRPAAEARLRALSCPVLTVMTTEERAAWARRALPEGRVELLPGGHYLHEEHPTELASLFD</sequence>
<protein>
    <submittedName>
        <fullName evidence="3">Alpha/beta hydrolase</fullName>
    </submittedName>
</protein>
<dbReference type="Pfam" id="PF12697">
    <property type="entry name" value="Abhydrolase_6"/>
    <property type="match status" value="1"/>
</dbReference>
<dbReference type="PANTHER" id="PTHR43798">
    <property type="entry name" value="MONOACYLGLYCEROL LIPASE"/>
    <property type="match status" value="1"/>
</dbReference>
<dbReference type="InterPro" id="IPR000073">
    <property type="entry name" value="AB_hydrolase_1"/>
</dbReference>
<keyword evidence="4" id="KW-1185">Reference proteome</keyword>
<reference evidence="3 4" key="1">
    <citation type="submission" date="2024-06" db="EMBL/GenBank/DDBJ databases">
        <authorList>
            <person name="Lee S.D."/>
        </authorList>
    </citation>
    <scope>NUCLEOTIDE SEQUENCE [LARGE SCALE GENOMIC DNA]</scope>
    <source>
        <strain evidence="3 4">N1-10</strain>
    </source>
</reference>
<dbReference type="Proteomes" id="UP001592581">
    <property type="component" value="Unassembled WGS sequence"/>
</dbReference>
<proteinExistence type="predicted"/>
<name>A0ABV6XFM2_9ACTN</name>
<dbReference type="InterPro" id="IPR050266">
    <property type="entry name" value="AB_hydrolase_sf"/>
</dbReference>